<keyword evidence="2" id="KW-1185">Reference proteome</keyword>
<reference evidence="1" key="1">
    <citation type="submission" date="2022-07" db="EMBL/GenBank/DDBJ databases">
        <title>Genome Sequence of Lecanicillium saksenae.</title>
        <authorList>
            <person name="Buettner E."/>
        </authorList>
    </citation>
    <scope>NUCLEOTIDE SEQUENCE</scope>
    <source>
        <strain evidence="1">VT-O1</strain>
    </source>
</reference>
<accession>A0ACC1QFE7</accession>
<dbReference type="Proteomes" id="UP001148737">
    <property type="component" value="Unassembled WGS sequence"/>
</dbReference>
<proteinExistence type="predicted"/>
<protein>
    <submittedName>
        <fullName evidence="1">Uncharacterized protein</fullName>
    </submittedName>
</protein>
<evidence type="ECO:0000313" key="1">
    <source>
        <dbReference type="EMBL" id="KAJ3473700.1"/>
    </source>
</evidence>
<name>A0ACC1QFE7_9HYPO</name>
<dbReference type="EMBL" id="JANAKD010002404">
    <property type="protein sequence ID" value="KAJ3473700.1"/>
    <property type="molecule type" value="Genomic_DNA"/>
</dbReference>
<organism evidence="1 2">
    <name type="scientific">Lecanicillium saksenae</name>
    <dbReference type="NCBI Taxonomy" id="468837"/>
    <lineage>
        <taxon>Eukaryota</taxon>
        <taxon>Fungi</taxon>
        <taxon>Dikarya</taxon>
        <taxon>Ascomycota</taxon>
        <taxon>Pezizomycotina</taxon>
        <taxon>Sordariomycetes</taxon>
        <taxon>Hypocreomycetidae</taxon>
        <taxon>Hypocreales</taxon>
        <taxon>Cordycipitaceae</taxon>
        <taxon>Lecanicillium</taxon>
    </lineage>
</organism>
<sequence>MADDTSSPFGPLLLELARMRKSNLSAAIDDVDKIIDLISAAREQVAAGTNRRDVTAVVESIEADTAAEDDSHRTMMALTTLQNPVKSRLEAINTDLKDVNKAQKSFGKALDKVH</sequence>
<evidence type="ECO:0000313" key="2">
    <source>
        <dbReference type="Proteomes" id="UP001148737"/>
    </source>
</evidence>
<comment type="caution">
    <text evidence="1">The sequence shown here is derived from an EMBL/GenBank/DDBJ whole genome shotgun (WGS) entry which is preliminary data.</text>
</comment>
<gene>
    <name evidence="1" type="ORF">NLG97_g10175</name>
</gene>